<dbReference type="RefSeq" id="WP_158352019.1">
    <property type="nucleotide sequence ID" value="NZ_CP032998.1"/>
</dbReference>
<name>A0A4D6YEM7_9GAMM</name>
<evidence type="ECO:0000256" key="7">
    <source>
        <dbReference type="ARBA" id="ARBA00046740"/>
    </source>
</evidence>
<dbReference type="Gene3D" id="3.30.1490.10">
    <property type="match status" value="1"/>
</dbReference>
<sequence>MSMQDPISDMFTRIRNSQLANKIFVCMPSSKLKIAISCVLKQEGYIKDYIVNHVRNHIILKIILKYFNGKAVIEDIKRISKPSLRVYKNKHHLPNVIDGLGIAVLSTSKGVMSNKKAKKMGIGGEIICFVY</sequence>
<dbReference type="HAMAP" id="MF_01302_B">
    <property type="entry name" value="Ribosomal_uS8_B"/>
    <property type="match status" value="1"/>
</dbReference>
<comment type="function">
    <text evidence="8">One of the primary rRNA binding proteins, it binds directly to 16S rRNA central domain where it helps coordinate assembly of the platform of the 30S subunit.</text>
</comment>
<evidence type="ECO:0000256" key="8">
    <source>
        <dbReference type="HAMAP-Rule" id="MF_01302"/>
    </source>
</evidence>
<dbReference type="OrthoDB" id="9802617at2"/>
<keyword evidence="2 8" id="KW-0699">rRNA-binding</keyword>
<dbReference type="GO" id="GO:0005840">
    <property type="term" value="C:ribosome"/>
    <property type="evidence" value="ECO:0007669"/>
    <property type="project" value="UniProtKB-KW"/>
</dbReference>
<protein>
    <recommendedName>
        <fullName evidence="6 8">Small ribosomal subunit protein uS8</fullName>
    </recommendedName>
</protein>
<dbReference type="GO" id="GO:0005737">
    <property type="term" value="C:cytoplasm"/>
    <property type="evidence" value="ECO:0007669"/>
    <property type="project" value="UniProtKB-ARBA"/>
</dbReference>
<keyword evidence="3 8" id="KW-0694">RNA-binding</keyword>
<dbReference type="Proteomes" id="UP000298636">
    <property type="component" value="Chromosome"/>
</dbReference>
<dbReference type="SUPFAM" id="SSF56047">
    <property type="entry name" value="Ribosomal protein S8"/>
    <property type="match status" value="1"/>
</dbReference>
<evidence type="ECO:0000256" key="1">
    <source>
        <dbReference type="ARBA" id="ARBA00006471"/>
    </source>
</evidence>
<evidence type="ECO:0000256" key="5">
    <source>
        <dbReference type="ARBA" id="ARBA00023274"/>
    </source>
</evidence>
<evidence type="ECO:0000256" key="9">
    <source>
        <dbReference type="RuleBase" id="RU003660"/>
    </source>
</evidence>
<keyword evidence="5 8" id="KW-0687">Ribonucleoprotein</keyword>
<dbReference type="FunFam" id="3.30.1370.30:FF:000002">
    <property type="entry name" value="30S ribosomal protein S8"/>
    <property type="match status" value="1"/>
</dbReference>
<dbReference type="Gene3D" id="3.30.1370.30">
    <property type="match status" value="1"/>
</dbReference>
<evidence type="ECO:0000313" key="10">
    <source>
        <dbReference type="EMBL" id="QCI26473.1"/>
    </source>
</evidence>
<dbReference type="PANTHER" id="PTHR11758">
    <property type="entry name" value="40S RIBOSOMAL PROTEIN S15A"/>
    <property type="match status" value="1"/>
</dbReference>
<dbReference type="InterPro" id="IPR047863">
    <property type="entry name" value="Ribosomal_uS8_CS"/>
</dbReference>
<dbReference type="EMBL" id="CP032998">
    <property type="protein sequence ID" value="QCI26473.1"/>
    <property type="molecule type" value="Genomic_DNA"/>
</dbReference>
<dbReference type="PROSITE" id="PS00053">
    <property type="entry name" value="RIBOSOMAL_S8"/>
    <property type="match status" value="1"/>
</dbReference>
<evidence type="ECO:0000256" key="2">
    <source>
        <dbReference type="ARBA" id="ARBA00022730"/>
    </source>
</evidence>
<gene>
    <name evidence="8" type="primary">rpsH</name>
    <name evidence="10" type="ORF">D9V79_01590</name>
</gene>
<dbReference type="InterPro" id="IPR035987">
    <property type="entry name" value="Ribosomal_uS8_sf"/>
</dbReference>
<dbReference type="AlphaFoldDB" id="A0A4D6YEM7"/>
<dbReference type="Pfam" id="PF00410">
    <property type="entry name" value="Ribosomal_S8"/>
    <property type="match status" value="1"/>
</dbReference>
<evidence type="ECO:0000256" key="4">
    <source>
        <dbReference type="ARBA" id="ARBA00022980"/>
    </source>
</evidence>
<proteinExistence type="inferred from homology"/>
<comment type="similarity">
    <text evidence="1 8 9">Belongs to the universal ribosomal protein uS8 family.</text>
</comment>
<keyword evidence="4 8" id="KW-0689">Ribosomal protein</keyword>
<dbReference type="GO" id="GO:0003735">
    <property type="term" value="F:structural constituent of ribosome"/>
    <property type="evidence" value="ECO:0007669"/>
    <property type="project" value="InterPro"/>
</dbReference>
<dbReference type="GO" id="GO:1990904">
    <property type="term" value="C:ribonucleoprotein complex"/>
    <property type="evidence" value="ECO:0007669"/>
    <property type="project" value="UniProtKB-KW"/>
</dbReference>
<comment type="subunit">
    <text evidence="7 8">Part of the 30S ribosomal subunit. Contacts proteins S5 and S12.</text>
</comment>
<accession>A0A4D6YEM7</accession>
<dbReference type="GO" id="GO:0006412">
    <property type="term" value="P:translation"/>
    <property type="evidence" value="ECO:0007669"/>
    <property type="project" value="UniProtKB-UniRule"/>
</dbReference>
<reference evidence="10 11" key="1">
    <citation type="submission" date="2018-10" db="EMBL/GenBank/DDBJ databases">
        <title>Comparative functional genomics of the obligate endosymbiont Buchnera aphidicola.</title>
        <authorList>
            <person name="Chong R.A."/>
        </authorList>
    </citation>
    <scope>NUCLEOTIDE SEQUENCE [LARGE SCALE GENOMIC DNA]</scope>
    <source>
        <strain evidence="10 11">Ssp</strain>
    </source>
</reference>
<dbReference type="FunFam" id="3.30.1490.10:FF:000001">
    <property type="entry name" value="30S ribosomal protein S8"/>
    <property type="match status" value="1"/>
</dbReference>
<dbReference type="InterPro" id="IPR000630">
    <property type="entry name" value="Ribosomal_uS8"/>
</dbReference>
<organism evidence="10 11">
    <name type="scientific">Buchnera aphidicola</name>
    <name type="common">Stegophylla sp.</name>
    <dbReference type="NCBI Taxonomy" id="2315800"/>
    <lineage>
        <taxon>Bacteria</taxon>
        <taxon>Pseudomonadati</taxon>
        <taxon>Pseudomonadota</taxon>
        <taxon>Gammaproteobacteria</taxon>
        <taxon>Enterobacterales</taxon>
        <taxon>Erwiniaceae</taxon>
        <taxon>Buchnera</taxon>
    </lineage>
</organism>
<evidence type="ECO:0000313" key="11">
    <source>
        <dbReference type="Proteomes" id="UP000298636"/>
    </source>
</evidence>
<dbReference type="GO" id="GO:0019843">
    <property type="term" value="F:rRNA binding"/>
    <property type="evidence" value="ECO:0007669"/>
    <property type="project" value="UniProtKB-UniRule"/>
</dbReference>
<keyword evidence="11" id="KW-1185">Reference proteome</keyword>
<evidence type="ECO:0000256" key="3">
    <source>
        <dbReference type="ARBA" id="ARBA00022884"/>
    </source>
</evidence>
<evidence type="ECO:0000256" key="6">
    <source>
        <dbReference type="ARBA" id="ARBA00035258"/>
    </source>
</evidence>
<dbReference type="NCBIfam" id="NF001109">
    <property type="entry name" value="PRK00136.1"/>
    <property type="match status" value="1"/>
</dbReference>